<dbReference type="Gene3D" id="3.30.1460.30">
    <property type="entry name" value="YgaC/TfoX-N like chaperone"/>
    <property type="match status" value="1"/>
</dbReference>
<dbReference type="EMBL" id="MFGB01000011">
    <property type="protein sequence ID" value="OGF26951.1"/>
    <property type="molecule type" value="Genomic_DNA"/>
</dbReference>
<dbReference type="SUPFAM" id="SSF159894">
    <property type="entry name" value="YgaC/TfoX-N like"/>
    <property type="match status" value="1"/>
</dbReference>
<reference evidence="2 3" key="1">
    <citation type="journal article" date="2016" name="Nat. Commun.">
        <title>Thousands of microbial genomes shed light on interconnected biogeochemical processes in an aquifer system.</title>
        <authorList>
            <person name="Anantharaman K."/>
            <person name="Brown C.T."/>
            <person name="Hug L.A."/>
            <person name="Sharon I."/>
            <person name="Castelle C.J."/>
            <person name="Probst A.J."/>
            <person name="Thomas B.C."/>
            <person name="Singh A."/>
            <person name="Wilkins M.J."/>
            <person name="Karaoz U."/>
            <person name="Brodie E.L."/>
            <person name="Williams K.H."/>
            <person name="Hubbard S.S."/>
            <person name="Banfield J.F."/>
        </authorList>
    </citation>
    <scope>NUCLEOTIDE SEQUENCE [LARGE SCALE GENOMIC DNA]</scope>
</reference>
<accession>A0A1F5SL23</accession>
<dbReference type="InterPro" id="IPR007076">
    <property type="entry name" value="TfoX_N"/>
</dbReference>
<feature type="domain" description="TfoX N-terminal" evidence="1">
    <location>
        <begin position="19"/>
        <end position="98"/>
    </location>
</feature>
<comment type="caution">
    <text evidence="2">The sequence shown here is derived from an EMBL/GenBank/DDBJ whole genome shotgun (WGS) entry which is preliminary data.</text>
</comment>
<dbReference type="AlphaFoldDB" id="A0A1F5SL23"/>
<dbReference type="Pfam" id="PF04993">
    <property type="entry name" value="TfoX_N"/>
    <property type="match status" value="1"/>
</dbReference>
<evidence type="ECO:0000313" key="2">
    <source>
        <dbReference type="EMBL" id="OGF26951.1"/>
    </source>
</evidence>
<evidence type="ECO:0000259" key="1">
    <source>
        <dbReference type="Pfam" id="PF04993"/>
    </source>
</evidence>
<organism evidence="2 3">
    <name type="scientific">Candidatus Falkowbacteria bacterium RIFOXYA2_FULL_47_19</name>
    <dbReference type="NCBI Taxonomy" id="1797994"/>
    <lineage>
        <taxon>Bacteria</taxon>
        <taxon>Candidatus Falkowiibacteriota</taxon>
    </lineage>
</organism>
<dbReference type="Proteomes" id="UP000178367">
    <property type="component" value="Unassembled WGS sequence"/>
</dbReference>
<dbReference type="STRING" id="1797994.A2227_06060"/>
<evidence type="ECO:0000313" key="3">
    <source>
        <dbReference type="Proteomes" id="UP000178367"/>
    </source>
</evidence>
<proteinExistence type="predicted"/>
<gene>
    <name evidence="2" type="ORF">A2227_06060</name>
</gene>
<name>A0A1F5SL23_9BACT</name>
<protein>
    <recommendedName>
        <fullName evidence="1">TfoX N-terminal domain-containing protein</fullName>
    </recommendedName>
</protein>
<sequence>MATREATIEFILDQLAGLPVRARQMFGEYALYCDEKVVALVCDDRLYVKMTKAGKEYVGENYREGRAYAGAKPSMSIGGDLIEDREWFSGLIALTADALPAPKVKKRRIKKVQT</sequence>